<comment type="caution">
    <text evidence="1">The sequence shown here is derived from an EMBL/GenBank/DDBJ whole genome shotgun (WGS) entry which is preliminary data.</text>
</comment>
<dbReference type="EMBL" id="JOOZ01000173">
    <property type="protein sequence ID" value="OUL64540.1"/>
    <property type="molecule type" value="Genomic_DNA"/>
</dbReference>
<evidence type="ECO:0000313" key="2">
    <source>
        <dbReference type="Proteomes" id="UP000195072"/>
    </source>
</evidence>
<dbReference type="Proteomes" id="UP000195072">
    <property type="component" value="Unassembled WGS sequence"/>
</dbReference>
<name>A0A252EDJ2_9PROT</name>
<evidence type="ECO:0000313" key="1">
    <source>
        <dbReference type="EMBL" id="OUL64540.1"/>
    </source>
</evidence>
<gene>
    <name evidence="1" type="ORF">HK16_04490</name>
</gene>
<proteinExistence type="predicted"/>
<dbReference type="RefSeq" id="WP_086898833.1">
    <property type="nucleotide sequence ID" value="NZ_JOOZ01000173.1"/>
</dbReference>
<dbReference type="AlphaFoldDB" id="A0A252EDJ2"/>
<protein>
    <submittedName>
        <fullName evidence="1">Uncharacterized protein</fullName>
    </submittedName>
</protein>
<sequence>MSPEEAIRQALESERDAMRLFLENQGLKVVLARTVRELSRPKQQELLRWLKDAAESDGKMPGMEEALRVVADSISPDTHLH</sequence>
<reference evidence="1 2" key="1">
    <citation type="submission" date="2014-06" db="EMBL/GenBank/DDBJ databases">
        <authorList>
            <person name="Ju J."/>
            <person name="Zhang J."/>
        </authorList>
    </citation>
    <scope>NUCLEOTIDE SEQUENCE [LARGE SCALE GENOMIC DNA]</scope>
    <source>
        <strain evidence="1">DmL_050</strain>
    </source>
</reference>
<accession>A0A252EDJ2</accession>
<organism evidence="1 2">
    <name type="scientific">Acetobacter senegalensis</name>
    <dbReference type="NCBI Taxonomy" id="446692"/>
    <lineage>
        <taxon>Bacteria</taxon>
        <taxon>Pseudomonadati</taxon>
        <taxon>Pseudomonadota</taxon>
        <taxon>Alphaproteobacteria</taxon>
        <taxon>Acetobacterales</taxon>
        <taxon>Acetobacteraceae</taxon>
        <taxon>Acetobacter</taxon>
    </lineage>
</organism>